<dbReference type="PANTHER" id="PTHR18952:SF265">
    <property type="entry name" value="CARBONIC ANHYDRASE"/>
    <property type="match status" value="1"/>
</dbReference>
<evidence type="ECO:0000256" key="1">
    <source>
        <dbReference type="ARBA" id="ARBA00010718"/>
    </source>
</evidence>
<protein>
    <recommendedName>
        <fullName evidence="2">carbonic anhydrase</fullName>
        <ecNumber evidence="2">4.2.1.1</ecNumber>
    </recommendedName>
</protein>
<dbReference type="InterPro" id="IPR041891">
    <property type="entry name" value="Alpha_CA_prokaryot-like"/>
</dbReference>
<dbReference type="SUPFAM" id="SSF51069">
    <property type="entry name" value="Carbonic anhydrase"/>
    <property type="match status" value="1"/>
</dbReference>
<dbReference type="AlphaFoldDB" id="A0A2V2XG02"/>
<evidence type="ECO:0000256" key="5">
    <source>
        <dbReference type="ARBA" id="ARBA00023239"/>
    </source>
</evidence>
<dbReference type="VEuPathDB" id="TriTrypDB:C3747_10g232"/>
<feature type="compositionally biased region" description="Low complexity" evidence="7">
    <location>
        <begin position="538"/>
        <end position="560"/>
    </location>
</feature>
<dbReference type="EMBL" id="PRFC01000010">
    <property type="protein sequence ID" value="PWV19445.1"/>
    <property type="molecule type" value="Genomic_DNA"/>
</dbReference>
<dbReference type="VEuPathDB" id="TriTrypDB:TcYC6_0014550"/>
<dbReference type="VEuPathDB" id="TriTrypDB:C4B63_6g514"/>
<dbReference type="VEuPathDB" id="TriTrypDB:TcG_04971"/>
<reference evidence="11 12" key="1">
    <citation type="journal article" date="2018" name="Microb. Genom.">
        <title>Expanding an expanded genome: long-read sequencing of Trypanosoma cruzi.</title>
        <authorList>
            <person name="Berna L."/>
            <person name="Rodriguez M."/>
            <person name="Chiribao M.L."/>
            <person name="Parodi-Talice A."/>
            <person name="Pita S."/>
            <person name="Rijo G."/>
            <person name="Alvarez-Valin F."/>
            <person name="Robello C."/>
        </authorList>
    </citation>
    <scope>NUCLEOTIDE SEQUENCE [LARGE SCALE GENOMIC DNA]</scope>
    <source>
        <strain evidence="11 12">TCC</strain>
    </source>
</reference>
<comment type="caution">
    <text evidence="11">The sequence shown here is derived from an EMBL/GenBank/DDBJ whole genome shotgun (WGS) entry which is preliminary data.</text>
</comment>
<dbReference type="GO" id="GO:0008270">
    <property type="term" value="F:zinc ion binding"/>
    <property type="evidence" value="ECO:0007669"/>
    <property type="project" value="InterPro"/>
</dbReference>
<keyword evidence="4" id="KW-0862">Zinc</keyword>
<dbReference type="VEuPathDB" id="TriTrypDB:TcBrA4_0079470"/>
<keyword evidence="9" id="KW-0732">Signal</keyword>
<dbReference type="EC" id="4.2.1.1" evidence="2"/>
<feature type="transmembrane region" description="Helical" evidence="8">
    <location>
        <begin position="594"/>
        <end position="611"/>
    </location>
</feature>
<dbReference type="PANTHER" id="PTHR18952">
    <property type="entry name" value="CARBONIC ANHYDRASE"/>
    <property type="match status" value="1"/>
</dbReference>
<dbReference type="VEuPathDB" id="TriTrypDB:TcCLB.509597.20"/>
<name>A0A2V2XG02_TRYCR</name>
<feature type="domain" description="Alpha-carbonic anhydrase" evidence="10">
    <location>
        <begin position="55"/>
        <end position="314"/>
    </location>
</feature>
<evidence type="ECO:0000313" key="11">
    <source>
        <dbReference type="EMBL" id="PWV19445.1"/>
    </source>
</evidence>
<keyword evidence="8" id="KW-0812">Transmembrane</keyword>
<keyword evidence="8" id="KW-0472">Membrane</keyword>
<dbReference type="CDD" id="cd03124">
    <property type="entry name" value="alpha_CA_prokaryotic_like"/>
    <property type="match status" value="1"/>
</dbReference>
<evidence type="ECO:0000256" key="6">
    <source>
        <dbReference type="ARBA" id="ARBA00048348"/>
    </source>
</evidence>
<dbReference type="SMART" id="SM01057">
    <property type="entry name" value="Carb_anhydrase"/>
    <property type="match status" value="1"/>
</dbReference>
<proteinExistence type="inferred from homology"/>
<evidence type="ECO:0000256" key="4">
    <source>
        <dbReference type="ARBA" id="ARBA00022833"/>
    </source>
</evidence>
<feature type="compositionally biased region" description="Polar residues" evidence="7">
    <location>
        <begin position="571"/>
        <end position="580"/>
    </location>
</feature>
<feature type="signal peptide" evidence="9">
    <location>
        <begin position="1"/>
        <end position="38"/>
    </location>
</feature>
<dbReference type="Proteomes" id="UP000246078">
    <property type="component" value="Unassembled WGS sequence"/>
</dbReference>
<evidence type="ECO:0000313" key="12">
    <source>
        <dbReference type="Proteomes" id="UP000246078"/>
    </source>
</evidence>
<dbReference type="VEuPathDB" id="TriTrypDB:TcCL_ESM12133"/>
<keyword evidence="8" id="KW-1133">Transmembrane helix</keyword>
<keyword evidence="3" id="KW-0479">Metal-binding</keyword>
<organism evidence="11 12">
    <name type="scientific">Trypanosoma cruzi</name>
    <dbReference type="NCBI Taxonomy" id="5693"/>
    <lineage>
        <taxon>Eukaryota</taxon>
        <taxon>Discoba</taxon>
        <taxon>Euglenozoa</taxon>
        <taxon>Kinetoplastea</taxon>
        <taxon>Metakinetoplastina</taxon>
        <taxon>Trypanosomatida</taxon>
        <taxon>Trypanosomatidae</taxon>
        <taxon>Trypanosoma</taxon>
        <taxon>Schizotrypanum</taxon>
    </lineage>
</organism>
<dbReference type="GO" id="GO:0004089">
    <property type="term" value="F:carbonate dehydratase activity"/>
    <property type="evidence" value="ECO:0007669"/>
    <property type="project" value="UniProtKB-EC"/>
</dbReference>
<feature type="chain" id="PRO_5015852698" description="carbonic anhydrase" evidence="9">
    <location>
        <begin position="39"/>
        <end position="638"/>
    </location>
</feature>
<evidence type="ECO:0000256" key="3">
    <source>
        <dbReference type="ARBA" id="ARBA00022723"/>
    </source>
</evidence>
<dbReference type="VEuPathDB" id="TriTrypDB:Tc_MARK_1265"/>
<sequence length="638" mass="71129">MTCGIRRGEGREGSKMVKAVIFSLLCLHVHALMSPVSAENGYTTAGLPREKPQGPQWGYTNLTAWPKLCQTGKQQSPVSFSELQPNEVVHRKDMGPLVFSRDCKFAAEKTSLKIENEVNTISVRFIPLDDPTNKFPSLCTVRDPTDPDSPEYHLVSMHFHSPAEHVLPCANPDAELHLVFAHTQQSRQPHLMVVVVQLVASDKINSTSVAALKHILLDGSLPPKRAVTTCTLTENMTIAGFLPQSGSYFAYNGSLTTPPCTEGVLFVVLTSPQIISKTALERLVEAFQRARPGNHNGNHRPTQPLNGRVVYHFVDMHHMNYSMCMRDMENHHTNSSQMAGMSGAMQHMNCSMCMRNMENHHKNSSQMEGMSGAMQHMNCSMCMRNMENHHKNSSQMAGMSGAMQHMNCSMCMRNMENHHTNSSQMAGMSGAMQHMNCSMCMRNMENHHKNSSQMAGMSGAMQHMNCSMCMRNMENHHTNSSQMAGMSGAMQHMNCSMCMRNMENHHTNSSQMAGMSGAMQHMNCSMCMRNMENHHKNSSQMEGMSSEEMSMMERSANESSGAQLAGLASEENATNTSSAPANKWPHQFNSRERLFLIAAALVLLLVTFILYRWRNSSARETETESLFRSHEGYGTTNP</sequence>
<comment type="catalytic activity">
    <reaction evidence="6">
        <text>hydrogencarbonate + H(+) = CO2 + H2O</text>
        <dbReference type="Rhea" id="RHEA:10748"/>
        <dbReference type="ChEBI" id="CHEBI:15377"/>
        <dbReference type="ChEBI" id="CHEBI:15378"/>
        <dbReference type="ChEBI" id="CHEBI:16526"/>
        <dbReference type="ChEBI" id="CHEBI:17544"/>
        <dbReference type="EC" id="4.2.1.1"/>
    </reaction>
</comment>
<feature type="region of interest" description="Disordered" evidence="7">
    <location>
        <begin position="535"/>
        <end position="584"/>
    </location>
</feature>
<evidence type="ECO:0000259" key="10">
    <source>
        <dbReference type="PROSITE" id="PS51144"/>
    </source>
</evidence>
<dbReference type="InterPro" id="IPR023561">
    <property type="entry name" value="Carbonic_anhydrase_a-class"/>
</dbReference>
<dbReference type="VEuPathDB" id="TriTrypDB:TcG_04972"/>
<dbReference type="VEuPathDB" id="TriTrypDB:TcCLB.508817.130"/>
<dbReference type="VEuPathDB" id="TriTrypDB:ECC02_004892"/>
<accession>A0A2V2XG02</accession>
<evidence type="ECO:0000256" key="8">
    <source>
        <dbReference type="SAM" id="Phobius"/>
    </source>
</evidence>
<dbReference type="Pfam" id="PF00194">
    <property type="entry name" value="Carb_anhydrase"/>
    <property type="match status" value="1"/>
</dbReference>
<dbReference type="VEuPathDB" id="TriTrypDB:TcCL_NonESM05926"/>
<evidence type="ECO:0000256" key="2">
    <source>
        <dbReference type="ARBA" id="ARBA00012925"/>
    </source>
</evidence>
<dbReference type="Gene3D" id="3.10.200.10">
    <property type="entry name" value="Alpha carbonic anhydrase"/>
    <property type="match status" value="1"/>
</dbReference>
<dbReference type="VEuPathDB" id="TriTrypDB:BCY84_15719"/>
<gene>
    <name evidence="11" type="ORF">C3747_10g232</name>
</gene>
<dbReference type="OrthoDB" id="429145at2759"/>
<evidence type="ECO:0000256" key="7">
    <source>
        <dbReference type="SAM" id="MobiDB-lite"/>
    </source>
</evidence>
<keyword evidence="5" id="KW-0456">Lyase</keyword>
<dbReference type="InterPro" id="IPR036398">
    <property type="entry name" value="CA_dom_sf"/>
</dbReference>
<dbReference type="PROSITE" id="PS51144">
    <property type="entry name" value="ALPHA_CA_2"/>
    <property type="match status" value="1"/>
</dbReference>
<dbReference type="SMR" id="A0A2V2XG02"/>
<comment type="similarity">
    <text evidence="1">Belongs to the alpha-carbonic anhydrase family.</text>
</comment>
<evidence type="ECO:0000256" key="9">
    <source>
        <dbReference type="SAM" id="SignalP"/>
    </source>
</evidence>
<dbReference type="VEuPathDB" id="TriTrypDB:TCDM_04595"/>
<dbReference type="InterPro" id="IPR001148">
    <property type="entry name" value="CA_dom"/>
</dbReference>